<name>A0ABX0XK48_9SPHN</name>
<proteinExistence type="predicted"/>
<sequence length="131" mass="14047">MSMIMWMILAQAALQVQAPAAPGLDQLSVGGRAVLQQSMADNEVQARGFAERSAAASEMIEAAAVRRPFDLQALRAALETRDAVDVDRLRARTARGIELLSRLSEADREIVLRVIPGLTGIRGPAGEAPTR</sequence>
<dbReference type="RefSeq" id="WP_167953574.1">
    <property type="nucleotide sequence ID" value="NZ_JAATJE010000001.1"/>
</dbReference>
<dbReference type="Proteomes" id="UP000734218">
    <property type="component" value="Unassembled WGS sequence"/>
</dbReference>
<evidence type="ECO:0000313" key="2">
    <source>
        <dbReference type="Proteomes" id="UP000734218"/>
    </source>
</evidence>
<keyword evidence="2" id="KW-1185">Reference proteome</keyword>
<protein>
    <recommendedName>
        <fullName evidence="3">Periplasmic heavy metal sensor</fullName>
    </recommendedName>
</protein>
<accession>A0ABX0XK48</accession>
<dbReference type="EMBL" id="JAATJE010000001">
    <property type="protein sequence ID" value="NJC33610.1"/>
    <property type="molecule type" value="Genomic_DNA"/>
</dbReference>
<evidence type="ECO:0008006" key="3">
    <source>
        <dbReference type="Google" id="ProtNLM"/>
    </source>
</evidence>
<evidence type="ECO:0000313" key="1">
    <source>
        <dbReference type="EMBL" id="NJC33610.1"/>
    </source>
</evidence>
<organism evidence="1 2">
    <name type="scientific">Sphingomonas jejuensis</name>
    <dbReference type="NCBI Taxonomy" id="904715"/>
    <lineage>
        <taxon>Bacteria</taxon>
        <taxon>Pseudomonadati</taxon>
        <taxon>Pseudomonadota</taxon>
        <taxon>Alphaproteobacteria</taxon>
        <taxon>Sphingomonadales</taxon>
        <taxon>Sphingomonadaceae</taxon>
        <taxon>Sphingomonas</taxon>
    </lineage>
</organism>
<comment type="caution">
    <text evidence="1">The sequence shown here is derived from an EMBL/GenBank/DDBJ whole genome shotgun (WGS) entry which is preliminary data.</text>
</comment>
<reference evidence="1 2" key="1">
    <citation type="submission" date="2020-03" db="EMBL/GenBank/DDBJ databases">
        <title>Genomic Encyclopedia of Type Strains, Phase IV (KMG-IV): sequencing the most valuable type-strain genomes for metagenomic binning, comparative biology and taxonomic classification.</title>
        <authorList>
            <person name="Goeker M."/>
        </authorList>
    </citation>
    <scope>NUCLEOTIDE SEQUENCE [LARGE SCALE GENOMIC DNA]</scope>
    <source>
        <strain evidence="1 2">DSM 27651</strain>
    </source>
</reference>
<gene>
    <name evidence="1" type="ORF">GGR88_001084</name>
</gene>